<reference evidence="3 4" key="1">
    <citation type="submission" date="2017-02" db="EMBL/GenBank/DDBJ databases">
        <authorList>
            <person name="Dridi B."/>
        </authorList>
    </citation>
    <scope>NUCLEOTIDE SEQUENCE [LARGE SCALE GENOMIC DNA]</scope>
    <source>
        <strain evidence="3 4">JB380</strain>
    </source>
</reference>
<feature type="domain" description="KfrA N-terminal DNA-binding" evidence="2">
    <location>
        <begin position="8"/>
        <end position="118"/>
    </location>
</feature>
<sequence length="343" mass="39815">MARSGIQYSDVQHAIDTLLTRGDTPSVQRIREVLGTGSFTTISEHFRHWRTEREQNRDVPPPKGVPEVVVNVASELWREAQEVANQALLHYREEANRQVEEAQQLAENAEQLAANAEQRESALAEHFRHTEQRLEALNRELAASQAKEQHWQQAATEAHEENQQLKKANEALQQHNVALGQQHTTALKEQQSVWEKRLAQEELRNENAEGRLMAMLDESRQERAQEEKASQKRLQQKQQRIEALTEELKQNRGDLLKQQTQANQYAQQAKEQEQHIATQKERITSLTQQLTDAQENSKQQREQMKREREWQATMGQQMTALQQQLSELPASINVRERQLNEND</sequence>
<dbReference type="OrthoDB" id="583532at2"/>
<evidence type="ECO:0000256" key="1">
    <source>
        <dbReference type="SAM" id="MobiDB-lite"/>
    </source>
</evidence>
<dbReference type="Proteomes" id="UP000196331">
    <property type="component" value="Unassembled WGS sequence"/>
</dbReference>
<gene>
    <name evidence="3" type="ORF">CZ787_00835</name>
</gene>
<accession>A0A1R4HNN9</accession>
<feature type="compositionally biased region" description="Polar residues" evidence="1">
    <location>
        <begin position="313"/>
        <end position="326"/>
    </location>
</feature>
<feature type="region of interest" description="Disordered" evidence="1">
    <location>
        <begin position="287"/>
        <end position="343"/>
    </location>
</feature>
<dbReference type="Pfam" id="PF11740">
    <property type="entry name" value="KfrA_N"/>
    <property type="match status" value="1"/>
</dbReference>
<dbReference type="InterPro" id="IPR021104">
    <property type="entry name" value="KfrA_DNA-bd_N"/>
</dbReference>
<name>A0A1R4HNN9_9GAMM</name>
<evidence type="ECO:0000313" key="3">
    <source>
        <dbReference type="EMBL" id="SJN09152.1"/>
    </source>
</evidence>
<evidence type="ECO:0000313" key="4">
    <source>
        <dbReference type="Proteomes" id="UP000196331"/>
    </source>
</evidence>
<feature type="compositionally biased region" description="Basic and acidic residues" evidence="1">
    <location>
        <begin position="334"/>
        <end position="343"/>
    </location>
</feature>
<evidence type="ECO:0000259" key="2">
    <source>
        <dbReference type="Pfam" id="PF11740"/>
    </source>
</evidence>
<feature type="compositionally biased region" description="Basic and acidic residues" evidence="1">
    <location>
        <begin position="298"/>
        <end position="310"/>
    </location>
</feature>
<dbReference type="RefSeq" id="WP_087105434.1">
    <property type="nucleotide sequence ID" value="NZ_FUKM01000003.1"/>
</dbReference>
<dbReference type="AlphaFoldDB" id="A0A1R4HNN9"/>
<comment type="caution">
    <text evidence="3">The sequence shown here is derived from an EMBL/GenBank/DDBJ whole genome shotgun (WGS) entry which is preliminary data.</text>
</comment>
<organism evidence="3 4">
    <name type="scientific">Halomonas citrativorans</name>
    <dbReference type="NCBI Taxonomy" id="2742612"/>
    <lineage>
        <taxon>Bacteria</taxon>
        <taxon>Pseudomonadati</taxon>
        <taxon>Pseudomonadota</taxon>
        <taxon>Gammaproteobacteria</taxon>
        <taxon>Oceanospirillales</taxon>
        <taxon>Halomonadaceae</taxon>
        <taxon>Halomonas</taxon>
    </lineage>
</organism>
<dbReference type="EMBL" id="FUKM01000003">
    <property type="protein sequence ID" value="SJN09152.1"/>
    <property type="molecule type" value="Genomic_DNA"/>
</dbReference>
<feature type="compositionally biased region" description="Polar residues" evidence="1">
    <location>
        <begin position="287"/>
        <end position="297"/>
    </location>
</feature>
<protein>
    <submittedName>
        <fullName evidence="3">KfrA protein</fullName>
    </submittedName>
</protein>
<proteinExistence type="predicted"/>